<organism evidence="7 8">
    <name type="scientific">Desulfoluna spongiiphila</name>
    <dbReference type="NCBI Taxonomy" id="419481"/>
    <lineage>
        <taxon>Bacteria</taxon>
        <taxon>Pseudomonadati</taxon>
        <taxon>Thermodesulfobacteriota</taxon>
        <taxon>Desulfobacteria</taxon>
        <taxon>Desulfobacterales</taxon>
        <taxon>Desulfolunaceae</taxon>
        <taxon>Desulfoluna</taxon>
    </lineage>
</organism>
<keyword evidence="4 6" id="KW-1133">Transmembrane helix</keyword>
<accession>A0A1G5IDZ3</accession>
<dbReference type="RefSeq" id="WP_139164054.1">
    <property type="nucleotide sequence ID" value="NZ_FMUX01000019.1"/>
</dbReference>
<feature type="transmembrane region" description="Helical" evidence="6">
    <location>
        <begin position="298"/>
        <end position="320"/>
    </location>
</feature>
<feature type="transmembrane region" description="Helical" evidence="6">
    <location>
        <begin position="159"/>
        <end position="179"/>
    </location>
</feature>
<evidence type="ECO:0000256" key="6">
    <source>
        <dbReference type="SAM" id="Phobius"/>
    </source>
</evidence>
<evidence type="ECO:0000256" key="5">
    <source>
        <dbReference type="ARBA" id="ARBA00023136"/>
    </source>
</evidence>
<dbReference type="PANTHER" id="PTHR30250:SF11">
    <property type="entry name" value="O-ANTIGEN TRANSPORTER-RELATED"/>
    <property type="match status" value="1"/>
</dbReference>
<dbReference type="PANTHER" id="PTHR30250">
    <property type="entry name" value="PST FAMILY PREDICTED COLANIC ACID TRANSPORTER"/>
    <property type="match status" value="1"/>
</dbReference>
<evidence type="ECO:0000313" key="8">
    <source>
        <dbReference type="Proteomes" id="UP000198870"/>
    </source>
</evidence>
<dbReference type="InterPro" id="IPR050833">
    <property type="entry name" value="Poly_Biosynth_Transport"/>
</dbReference>
<keyword evidence="5 6" id="KW-0472">Membrane</keyword>
<comment type="subcellular location">
    <subcellularLocation>
        <location evidence="1">Cell membrane</location>
        <topology evidence="1">Multi-pass membrane protein</topology>
    </subcellularLocation>
</comment>
<evidence type="ECO:0000313" key="7">
    <source>
        <dbReference type="EMBL" id="SCY73608.1"/>
    </source>
</evidence>
<feature type="transmembrane region" description="Helical" evidence="6">
    <location>
        <begin position="371"/>
        <end position="397"/>
    </location>
</feature>
<proteinExistence type="predicted"/>
<feature type="transmembrane region" description="Helical" evidence="6">
    <location>
        <begin position="404"/>
        <end position="423"/>
    </location>
</feature>
<dbReference type="STRING" id="419481.SAMN05216233_1194"/>
<feature type="transmembrane region" description="Helical" evidence="6">
    <location>
        <begin position="72"/>
        <end position="92"/>
    </location>
</feature>
<feature type="transmembrane region" description="Helical" evidence="6">
    <location>
        <begin position="42"/>
        <end position="66"/>
    </location>
</feature>
<dbReference type="GO" id="GO:0005886">
    <property type="term" value="C:plasma membrane"/>
    <property type="evidence" value="ECO:0007669"/>
    <property type="project" value="UniProtKB-SubCell"/>
</dbReference>
<reference evidence="7 8" key="1">
    <citation type="submission" date="2016-10" db="EMBL/GenBank/DDBJ databases">
        <authorList>
            <person name="de Groot N.N."/>
        </authorList>
    </citation>
    <scope>NUCLEOTIDE SEQUENCE [LARGE SCALE GENOMIC DNA]</scope>
    <source>
        <strain evidence="7 8">AA1</strain>
    </source>
</reference>
<evidence type="ECO:0000256" key="3">
    <source>
        <dbReference type="ARBA" id="ARBA00022692"/>
    </source>
</evidence>
<evidence type="ECO:0000256" key="1">
    <source>
        <dbReference type="ARBA" id="ARBA00004651"/>
    </source>
</evidence>
<dbReference type="Pfam" id="PF01943">
    <property type="entry name" value="Polysacc_synt"/>
    <property type="match status" value="1"/>
</dbReference>
<protein>
    <submittedName>
        <fullName evidence="7">Membrane protein involved in the export of O-antigen and teichoic acid</fullName>
    </submittedName>
</protein>
<feature type="transmembrane region" description="Helical" evidence="6">
    <location>
        <begin position="429"/>
        <end position="451"/>
    </location>
</feature>
<dbReference type="AlphaFoldDB" id="A0A1G5IDZ3"/>
<gene>
    <name evidence="7" type="ORF">SAMN05216233_1194</name>
</gene>
<feature type="transmembrane region" description="Helical" evidence="6">
    <location>
        <begin position="186"/>
        <end position="208"/>
    </location>
</feature>
<dbReference type="Proteomes" id="UP000198870">
    <property type="component" value="Unassembled WGS sequence"/>
</dbReference>
<keyword evidence="3 6" id="KW-0812">Transmembrane</keyword>
<feature type="transmembrane region" description="Helical" evidence="6">
    <location>
        <begin position="264"/>
        <end position="286"/>
    </location>
</feature>
<evidence type="ECO:0000256" key="2">
    <source>
        <dbReference type="ARBA" id="ARBA00022475"/>
    </source>
</evidence>
<dbReference type="EMBL" id="FMUX01000019">
    <property type="protein sequence ID" value="SCY73608.1"/>
    <property type="molecule type" value="Genomic_DNA"/>
</dbReference>
<feature type="transmembrane region" description="Helical" evidence="6">
    <location>
        <begin position="341"/>
        <end position="365"/>
    </location>
</feature>
<name>A0A1G5IDZ3_9BACT</name>
<dbReference type="InterPro" id="IPR002797">
    <property type="entry name" value="Polysacc_synth"/>
</dbReference>
<keyword evidence="8" id="KW-1185">Reference proteome</keyword>
<keyword evidence="2" id="KW-1003">Cell membrane</keyword>
<feature type="transmembrane region" description="Helical" evidence="6">
    <location>
        <begin position="119"/>
        <end position="139"/>
    </location>
</feature>
<evidence type="ECO:0000256" key="4">
    <source>
        <dbReference type="ARBA" id="ARBA00022989"/>
    </source>
</evidence>
<feature type="transmembrane region" description="Helical" evidence="6">
    <location>
        <begin position="214"/>
        <end position="236"/>
    </location>
</feature>
<sequence>MNSSRKSLKEDNSSLYEIDGKRHLTSLPLKDSVKSYLITGTVWSLIGKLVTVFSNMMIVALLARILSVNDMATYFLGHSIAVFIALFGRFGIENSLLRFVSEFLTEGANNKAISAIYKGVVLVGIISTLFAVLYISLVGPWVSSYFFGSSSLEKLADYIAFWSVVLSFQFVLNAVFKAFKDIMRSVFFGGGIMAINSFVFLFFIINFLHLKLTLYQSLIIILISGSVSVIIALFSLQKKISYIRIGGRPDTISYSKIINHSWPLWINSLSLFVLSQSGIWIVGIWFEGMEVAGFGASNRLILMVSMTLVIVNSVVPPLIAQYNILNKKKELEKILRMTATFASLPVIFVMIIFLVFPGEILQIIFGDGYQIAAPILVILTIGQIVNVLVGSCGYVLIMTGHKTVMMCVSVSVAIISVSCGIIVTEKFGAVGAASAVTLAITIQQILMLIIVRIRVGVWTCVDFKSVVDVLRLKQIR</sequence>
<dbReference type="OrthoDB" id="5240734at2"/>